<name>A0ABT1SY25_9SPHI</name>
<protein>
    <submittedName>
        <fullName evidence="1">Uncharacterized protein</fullName>
    </submittedName>
</protein>
<comment type="caution">
    <text evidence="1">The sequence shown here is derived from an EMBL/GenBank/DDBJ whole genome shotgun (WGS) entry which is preliminary data.</text>
</comment>
<reference evidence="1 2" key="1">
    <citation type="submission" date="2022-07" db="EMBL/GenBank/DDBJ databases">
        <title>Mucilaginibacter sp. JC4.</title>
        <authorList>
            <person name="Le V."/>
            <person name="Ko S.-R."/>
            <person name="Ahn C.-Y."/>
            <person name="Oh H.-M."/>
        </authorList>
    </citation>
    <scope>NUCLEOTIDE SEQUENCE [LARGE SCALE GENOMIC DNA]</scope>
    <source>
        <strain evidence="1 2">JC4</strain>
    </source>
</reference>
<gene>
    <name evidence="1" type="ORF">NPE20_04725</name>
</gene>
<accession>A0ABT1SY25</accession>
<dbReference type="RefSeq" id="WP_256537451.1">
    <property type="nucleotide sequence ID" value="NZ_JANHOH010000001.1"/>
</dbReference>
<proteinExistence type="predicted"/>
<organism evidence="1 2">
    <name type="scientific">Mucilaginibacter aquariorum</name>
    <dbReference type="NCBI Taxonomy" id="2967225"/>
    <lineage>
        <taxon>Bacteria</taxon>
        <taxon>Pseudomonadati</taxon>
        <taxon>Bacteroidota</taxon>
        <taxon>Sphingobacteriia</taxon>
        <taxon>Sphingobacteriales</taxon>
        <taxon>Sphingobacteriaceae</taxon>
        <taxon>Mucilaginibacter</taxon>
    </lineage>
</organism>
<keyword evidence="2" id="KW-1185">Reference proteome</keyword>
<evidence type="ECO:0000313" key="2">
    <source>
        <dbReference type="Proteomes" id="UP001204376"/>
    </source>
</evidence>
<dbReference type="Proteomes" id="UP001204376">
    <property type="component" value="Unassembled WGS sequence"/>
</dbReference>
<dbReference type="EMBL" id="JANHOH010000001">
    <property type="protein sequence ID" value="MCQ6957244.1"/>
    <property type="molecule type" value="Genomic_DNA"/>
</dbReference>
<evidence type="ECO:0000313" key="1">
    <source>
        <dbReference type="EMBL" id="MCQ6957244.1"/>
    </source>
</evidence>
<sequence>MITLYDFHAMTLPEKAATVWEGTFIGDRPEGELFVQLYNMGTFYAEVFYNREINEIVKVRGFKSTKLIEPYLKAIKITF</sequence>